<evidence type="ECO:0000313" key="2">
    <source>
        <dbReference type="Proteomes" id="UP000031443"/>
    </source>
</evidence>
<name>M7BZ41_CHEMY</name>
<proteinExistence type="predicted"/>
<dbReference type="Proteomes" id="UP000031443">
    <property type="component" value="Unassembled WGS sequence"/>
</dbReference>
<organism evidence="1 2">
    <name type="scientific">Chelonia mydas</name>
    <name type="common">Green sea-turtle</name>
    <name type="synonym">Chelonia agassizi</name>
    <dbReference type="NCBI Taxonomy" id="8469"/>
    <lineage>
        <taxon>Eukaryota</taxon>
        <taxon>Metazoa</taxon>
        <taxon>Chordata</taxon>
        <taxon>Craniata</taxon>
        <taxon>Vertebrata</taxon>
        <taxon>Euteleostomi</taxon>
        <taxon>Archelosauria</taxon>
        <taxon>Testudinata</taxon>
        <taxon>Testudines</taxon>
        <taxon>Cryptodira</taxon>
        <taxon>Durocryptodira</taxon>
        <taxon>Americhelydia</taxon>
        <taxon>Chelonioidea</taxon>
        <taxon>Cheloniidae</taxon>
        <taxon>Chelonia</taxon>
    </lineage>
</organism>
<keyword evidence="2" id="KW-1185">Reference proteome</keyword>
<dbReference type="AlphaFoldDB" id="M7BZ41"/>
<evidence type="ECO:0000313" key="1">
    <source>
        <dbReference type="EMBL" id="EMP37338.1"/>
    </source>
</evidence>
<sequence>MRGSTAAHAALTMAGLQPPSWSYIGVLPWEGRYGPKRMGSDAESIFYYTKDVKKQTKLVIQNQNIVMRSGGVQESTGEQSAVDLAGLVKTRQINCQRIDHCSVNPPKYQGGAGTIKGRLCRSVGPEPVEETDASALLWHQKLKPAFCHVLPPEETNRDEELLGLPAAVYLEDLWRPEIPNPRDVGSSSGTADNWLATGLTTSQSACCAWIPADPAADHSDTDKTLGWDMVE</sequence>
<gene>
    <name evidence="1" type="ORF">UY3_05473</name>
</gene>
<dbReference type="EMBL" id="KB522472">
    <property type="protein sequence ID" value="EMP37338.1"/>
    <property type="molecule type" value="Genomic_DNA"/>
</dbReference>
<protein>
    <submittedName>
        <fullName evidence="1">Uncharacterized protein</fullName>
    </submittedName>
</protein>
<accession>M7BZ41</accession>
<reference evidence="2" key="1">
    <citation type="journal article" date="2013" name="Nat. Genet.">
        <title>The draft genomes of soft-shell turtle and green sea turtle yield insights into the development and evolution of the turtle-specific body plan.</title>
        <authorList>
            <person name="Wang Z."/>
            <person name="Pascual-Anaya J."/>
            <person name="Zadissa A."/>
            <person name="Li W."/>
            <person name="Niimura Y."/>
            <person name="Huang Z."/>
            <person name="Li C."/>
            <person name="White S."/>
            <person name="Xiong Z."/>
            <person name="Fang D."/>
            <person name="Wang B."/>
            <person name="Ming Y."/>
            <person name="Chen Y."/>
            <person name="Zheng Y."/>
            <person name="Kuraku S."/>
            <person name="Pignatelli M."/>
            <person name="Herrero J."/>
            <person name="Beal K."/>
            <person name="Nozawa M."/>
            <person name="Li Q."/>
            <person name="Wang J."/>
            <person name="Zhang H."/>
            <person name="Yu L."/>
            <person name="Shigenobu S."/>
            <person name="Wang J."/>
            <person name="Liu J."/>
            <person name="Flicek P."/>
            <person name="Searle S."/>
            <person name="Wang J."/>
            <person name="Kuratani S."/>
            <person name="Yin Y."/>
            <person name="Aken B."/>
            <person name="Zhang G."/>
            <person name="Irie N."/>
        </authorList>
    </citation>
    <scope>NUCLEOTIDE SEQUENCE [LARGE SCALE GENOMIC DNA]</scope>
</reference>